<feature type="domain" description="Fe-S hydro-lyase tartrate dehydratase alpha-type catalytic" evidence="7">
    <location>
        <begin position="2"/>
        <end position="46"/>
    </location>
</feature>
<organism evidence="8 9">
    <name type="scientific">Budvicia aquatica</name>
    <dbReference type="NCBI Taxonomy" id="82979"/>
    <lineage>
        <taxon>Bacteria</taxon>
        <taxon>Pseudomonadati</taxon>
        <taxon>Pseudomonadota</taxon>
        <taxon>Gammaproteobacteria</taxon>
        <taxon>Enterobacterales</taxon>
        <taxon>Budviciaceae</taxon>
        <taxon>Budvicia</taxon>
    </lineage>
</organism>
<evidence type="ECO:0000256" key="2">
    <source>
        <dbReference type="ARBA" id="ARBA00022485"/>
    </source>
</evidence>
<keyword evidence="4" id="KW-0408">Iron</keyword>
<dbReference type="Pfam" id="PF05681">
    <property type="entry name" value="Fumerase"/>
    <property type="match status" value="1"/>
</dbReference>
<dbReference type="InterPro" id="IPR004646">
    <property type="entry name" value="Fe-S_hydro-lyase_TtdA-typ_cat"/>
</dbReference>
<keyword evidence="2" id="KW-0004">4Fe-4S</keyword>
<evidence type="ECO:0000313" key="8">
    <source>
        <dbReference type="EMBL" id="VFS45906.1"/>
    </source>
</evidence>
<accession>A0A484ZDS3</accession>
<dbReference type="GO" id="GO:0051539">
    <property type="term" value="F:4 iron, 4 sulfur cluster binding"/>
    <property type="evidence" value="ECO:0007669"/>
    <property type="project" value="UniProtKB-KW"/>
</dbReference>
<sequence length="53" mass="5957">MDISAKLSREAISTRSWLDHNPDALLDELEQELLEDINKLGIGPEVSVGKPRR</sequence>
<evidence type="ECO:0000256" key="4">
    <source>
        <dbReference type="ARBA" id="ARBA00023004"/>
    </source>
</evidence>
<keyword evidence="3" id="KW-0479">Metal-binding</keyword>
<evidence type="ECO:0000256" key="3">
    <source>
        <dbReference type="ARBA" id="ARBA00022723"/>
    </source>
</evidence>
<dbReference type="EMBL" id="CAADJA010000002">
    <property type="protein sequence ID" value="VFS45906.1"/>
    <property type="molecule type" value="Genomic_DNA"/>
</dbReference>
<proteinExistence type="inferred from homology"/>
<protein>
    <submittedName>
        <fullName evidence="8">Fumarate hydratase</fullName>
    </submittedName>
</protein>
<name>A0A484ZDS3_9GAMM</name>
<dbReference type="Proteomes" id="UP000373449">
    <property type="component" value="Unassembled WGS sequence"/>
</dbReference>
<keyword evidence="6" id="KW-0456">Lyase</keyword>
<evidence type="ECO:0000259" key="7">
    <source>
        <dbReference type="Pfam" id="PF05681"/>
    </source>
</evidence>
<gene>
    <name evidence="8" type="ORF">NCTC12282_00793</name>
</gene>
<evidence type="ECO:0000256" key="6">
    <source>
        <dbReference type="ARBA" id="ARBA00023239"/>
    </source>
</evidence>
<evidence type="ECO:0000256" key="5">
    <source>
        <dbReference type="ARBA" id="ARBA00023014"/>
    </source>
</evidence>
<reference evidence="8 9" key="1">
    <citation type="submission" date="2019-03" db="EMBL/GenBank/DDBJ databases">
        <authorList>
            <consortium name="Pathogen Informatics"/>
        </authorList>
    </citation>
    <scope>NUCLEOTIDE SEQUENCE [LARGE SCALE GENOMIC DNA]</scope>
    <source>
        <strain evidence="8 9">NCTC12282</strain>
    </source>
</reference>
<comment type="similarity">
    <text evidence="1">Belongs to the class-I fumarase family.</text>
</comment>
<evidence type="ECO:0000313" key="9">
    <source>
        <dbReference type="Proteomes" id="UP000373449"/>
    </source>
</evidence>
<dbReference type="GO" id="GO:0046872">
    <property type="term" value="F:metal ion binding"/>
    <property type="evidence" value="ECO:0007669"/>
    <property type="project" value="UniProtKB-KW"/>
</dbReference>
<keyword evidence="5" id="KW-0411">Iron-sulfur</keyword>
<dbReference type="AlphaFoldDB" id="A0A484ZDS3"/>
<dbReference type="GO" id="GO:0016829">
    <property type="term" value="F:lyase activity"/>
    <property type="evidence" value="ECO:0007669"/>
    <property type="project" value="UniProtKB-KW"/>
</dbReference>
<evidence type="ECO:0000256" key="1">
    <source>
        <dbReference type="ARBA" id="ARBA00008876"/>
    </source>
</evidence>